<sequence>MYGLTARGARQSRTVDGRQKHYARSDKSAMQSALALQQPPQQSGSEEWITPDLESDWTLAEFDTPSLTNPSTASASSTSSWDVEVADLSTILRDRMTSEKKTLDAVWNEIITDEFYESNGELSTTGLDLNTPISLGTVSFGPEGQVLPLSILPEGSERSVPEQTTNLEDVDLKCATSLVQMSPLTSTTTIVEQPTAAKIYSVGTRDQCFPANEKTEKVDRSSTWNSQIAYEESTTKSSPNISPTRGSMSPQSNFGNSNNATEDESIGSSDFEDEINLVCCDVLQPFTRLILDELVSTFFYDYICPTRQIPVFEPTREAKSSFQGTREGEDRDITINSDLNQGDYGKRKRQDSEDRNSGDEKDGDEGRAPTKKLIPRPSPNTRPTFWACPFSKWKPLSYRKCCQYILKDVSRVKQHLRRYHERPSYCPICWKTFQDEEMFESHIQNRNCSPQPKRDVDGVTSVQQKKLERRSEKQLSKPEQWYAIYEILFPGQPHPESPYIDSGLSAELLSFEAFMETEGLAIVERKAREYVPSILVPHREEILAFSQVLFQQSIPDILRMYDIARLRNNDPDSGYRTVSEIGTGRNAEDERTGVPAGETQVQGSPTQHVANADQSGSRNSQQVISPEAMAIDLVGFQMFPPEEFPTWPTTDPNLDWEISNALGDMLDDGGMKTSFDYL</sequence>
<dbReference type="Proteomes" id="UP001497700">
    <property type="component" value="Unassembled WGS sequence"/>
</dbReference>
<gene>
    <name evidence="1" type="ORF">F4820DRAFT_470892</name>
</gene>
<reference evidence="1 2" key="1">
    <citation type="journal article" date="2022" name="New Phytol.">
        <title>Ecological generalism drives hyperdiversity of secondary metabolite gene clusters in xylarialean endophytes.</title>
        <authorList>
            <person name="Franco M.E.E."/>
            <person name="Wisecaver J.H."/>
            <person name="Arnold A.E."/>
            <person name="Ju Y.M."/>
            <person name="Slot J.C."/>
            <person name="Ahrendt S."/>
            <person name="Moore L.P."/>
            <person name="Eastman K.E."/>
            <person name="Scott K."/>
            <person name="Konkel Z."/>
            <person name="Mondo S.J."/>
            <person name="Kuo A."/>
            <person name="Hayes R.D."/>
            <person name="Haridas S."/>
            <person name="Andreopoulos B."/>
            <person name="Riley R."/>
            <person name="LaButti K."/>
            <person name="Pangilinan J."/>
            <person name="Lipzen A."/>
            <person name="Amirebrahimi M."/>
            <person name="Yan J."/>
            <person name="Adam C."/>
            <person name="Keymanesh K."/>
            <person name="Ng V."/>
            <person name="Louie K."/>
            <person name="Northen T."/>
            <person name="Drula E."/>
            <person name="Henrissat B."/>
            <person name="Hsieh H.M."/>
            <person name="Youens-Clark K."/>
            <person name="Lutzoni F."/>
            <person name="Miadlikowska J."/>
            <person name="Eastwood D.C."/>
            <person name="Hamelin R.C."/>
            <person name="Grigoriev I.V."/>
            <person name="U'Ren J.M."/>
        </authorList>
    </citation>
    <scope>NUCLEOTIDE SEQUENCE [LARGE SCALE GENOMIC DNA]</scope>
    <source>
        <strain evidence="1 2">CBS 119005</strain>
    </source>
</reference>
<evidence type="ECO:0000313" key="2">
    <source>
        <dbReference type="Proteomes" id="UP001497700"/>
    </source>
</evidence>
<organism evidence="1 2">
    <name type="scientific">Hypoxylon rubiginosum</name>
    <dbReference type="NCBI Taxonomy" id="110542"/>
    <lineage>
        <taxon>Eukaryota</taxon>
        <taxon>Fungi</taxon>
        <taxon>Dikarya</taxon>
        <taxon>Ascomycota</taxon>
        <taxon>Pezizomycotina</taxon>
        <taxon>Sordariomycetes</taxon>
        <taxon>Xylariomycetidae</taxon>
        <taxon>Xylariales</taxon>
        <taxon>Hypoxylaceae</taxon>
        <taxon>Hypoxylon</taxon>
    </lineage>
</organism>
<dbReference type="EMBL" id="MU393492">
    <property type="protein sequence ID" value="KAI4864064.1"/>
    <property type="molecule type" value="Genomic_DNA"/>
</dbReference>
<evidence type="ECO:0000313" key="1">
    <source>
        <dbReference type="EMBL" id="KAI4864064.1"/>
    </source>
</evidence>
<protein>
    <submittedName>
        <fullName evidence="1">Uncharacterized protein</fullName>
    </submittedName>
</protein>
<proteinExistence type="predicted"/>
<comment type="caution">
    <text evidence="1">The sequence shown here is derived from an EMBL/GenBank/DDBJ whole genome shotgun (WGS) entry which is preliminary data.</text>
</comment>
<name>A0ACB9YXH4_9PEZI</name>
<keyword evidence="2" id="KW-1185">Reference proteome</keyword>
<accession>A0ACB9YXH4</accession>